<evidence type="ECO:0000313" key="2">
    <source>
        <dbReference type="EMBL" id="MBC2769468.1"/>
    </source>
</evidence>
<protein>
    <submittedName>
        <fullName evidence="2">Heavy-metal-associated domain-containing protein</fullName>
    </submittedName>
</protein>
<dbReference type="SUPFAM" id="SSF55008">
    <property type="entry name" value="HMA, heavy metal-associated domain"/>
    <property type="match status" value="1"/>
</dbReference>
<dbReference type="PROSITE" id="PS50846">
    <property type="entry name" value="HMA_2"/>
    <property type="match status" value="1"/>
</dbReference>
<comment type="caution">
    <text evidence="2">The sequence shown here is derived from an EMBL/GenBank/DDBJ whole genome shotgun (WGS) entry which is preliminary data.</text>
</comment>
<dbReference type="CDD" id="cd00371">
    <property type="entry name" value="HMA"/>
    <property type="match status" value="1"/>
</dbReference>
<keyword evidence="3" id="KW-1185">Reference proteome</keyword>
<sequence>MIEFTVNDMSCNHCVGAITKAVQAAFPQARLEFDLAQHKVRVEDVPGAEEVKKVIEEAGYTPQLEAA</sequence>
<organism evidence="2 3">
    <name type="scientific">Pusillimonas minor</name>
    <dbReference type="NCBI Taxonomy" id="2697024"/>
    <lineage>
        <taxon>Bacteria</taxon>
        <taxon>Pseudomonadati</taxon>
        <taxon>Pseudomonadota</taxon>
        <taxon>Betaproteobacteria</taxon>
        <taxon>Burkholderiales</taxon>
        <taxon>Alcaligenaceae</taxon>
        <taxon>Pusillimonas</taxon>
    </lineage>
</organism>
<evidence type="ECO:0000259" key="1">
    <source>
        <dbReference type="PROSITE" id="PS50846"/>
    </source>
</evidence>
<dbReference type="InterPro" id="IPR036163">
    <property type="entry name" value="HMA_dom_sf"/>
</dbReference>
<proteinExistence type="predicted"/>
<gene>
    <name evidence="2" type="ORF">GTU67_05995</name>
</gene>
<dbReference type="GO" id="GO:0046872">
    <property type="term" value="F:metal ion binding"/>
    <property type="evidence" value="ECO:0007669"/>
    <property type="project" value="InterPro"/>
</dbReference>
<dbReference type="Pfam" id="PF00403">
    <property type="entry name" value="HMA"/>
    <property type="match status" value="1"/>
</dbReference>
<dbReference type="InterPro" id="IPR006121">
    <property type="entry name" value="HMA_dom"/>
</dbReference>
<reference evidence="2 3" key="1">
    <citation type="submission" date="2020-08" db="EMBL/GenBank/DDBJ databases">
        <title>Paraeoetvoesia sp. YC-7-48 draft genome sequence.</title>
        <authorList>
            <person name="Yao L."/>
        </authorList>
    </citation>
    <scope>NUCLEOTIDE SEQUENCE [LARGE SCALE GENOMIC DNA]</scope>
    <source>
        <strain evidence="3">YC-7-48</strain>
    </source>
</reference>
<dbReference type="EMBL" id="JACJUU010000003">
    <property type="protein sequence ID" value="MBC2769468.1"/>
    <property type="molecule type" value="Genomic_DNA"/>
</dbReference>
<name>A0A842HPD0_9BURK</name>
<evidence type="ECO:0000313" key="3">
    <source>
        <dbReference type="Proteomes" id="UP000545386"/>
    </source>
</evidence>
<dbReference type="Proteomes" id="UP000545386">
    <property type="component" value="Unassembled WGS sequence"/>
</dbReference>
<dbReference type="Gene3D" id="3.30.70.100">
    <property type="match status" value="1"/>
</dbReference>
<feature type="domain" description="HMA" evidence="1">
    <location>
        <begin position="1"/>
        <end position="63"/>
    </location>
</feature>
<accession>A0A842HPD0</accession>
<dbReference type="AlphaFoldDB" id="A0A842HPD0"/>